<dbReference type="Proteomes" id="UP001358417">
    <property type="component" value="Unassembled WGS sequence"/>
</dbReference>
<dbReference type="RefSeq" id="XP_064705933.1">
    <property type="nucleotide sequence ID" value="XM_064846323.1"/>
</dbReference>
<keyword evidence="3" id="KW-1185">Reference proteome</keyword>
<gene>
    <name evidence="2" type="ORF">LTR84_002722</name>
</gene>
<name>A0AAV9N9S3_9EURO</name>
<dbReference type="EMBL" id="JAVRRD010000014">
    <property type="protein sequence ID" value="KAK5051919.1"/>
    <property type="molecule type" value="Genomic_DNA"/>
</dbReference>
<reference evidence="2 3" key="1">
    <citation type="submission" date="2023-08" db="EMBL/GenBank/DDBJ databases">
        <title>Black Yeasts Isolated from many extreme environments.</title>
        <authorList>
            <person name="Coleine C."/>
            <person name="Stajich J.E."/>
            <person name="Selbmann L."/>
        </authorList>
    </citation>
    <scope>NUCLEOTIDE SEQUENCE [LARGE SCALE GENOMIC DNA]</scope>
    <source>
        <strain evidence="2 3">CCFEE 5792</strain>
    </source>
</reference>
<dbReference type="AlphaFoldDB" id="A0AAV9N9S3"/>
<accession>A0AAV9N9S3</accession>
<comment type="caution">
    <text evidence="2">The sequence shown here is derived from an EMBL/GenBank/DDBJ whole genome shotgun (WGS) entry which is preliminary data.</text>
</comment>
<evidence type="ECO:0000313" key="3">
    <source>
        <dbReference type="Proteomes" id="UP001358417"/>
    </source>
</evidence>
<evidence type="ECO:0000313" key="2">
    <source>
        <dbReference type="EMBL" id="KAK5051919.1"/>
    </source>
</evidence>
<feature type="region of interest" description="Disordered" evidence="1">
    <location>
        <begin position="195"/>
        <end position="255"/>
    </location>
</feature>
<dbReference type="Pfam" id="PF13376">
    <property type="entry name" value="OmdA"/>
    <property type="match status" value="1"/>
</dbReference>
<organism evidence="2 3">
    <name type="scientific">Exophiala bonariae</name>
    <dbReference type="NCBI Taxonomy" id="1690606"/>
    <lineage>
        <taxon>Eukaryota</taxon>
        <taxon>Fungi</taxon>
        <taxon>Dikarya</taxon>
        <taxon>Ascomycota</taxon>
        <taxon>Pezizomycotina</taxon>
        <taxon>Eurotiomycetes</taxon>
        <taxon>Chaetothyriomycetidae</taxon>
        <taxon>Chaetothyriales</taxon>
        <taxon>Herpotrichiellaceae</taxon>
        <taxon>Exophiala</taxon>
    </lineage>
</organism>
<feature type="compositionally biased region" description="Polar residues" evidence="1">
    <location>
        <begin position="197"/>
        <end position="210"/>
    </location>
</feature>
<evidence type="ECO:0000256" key="1">
    <source>
        <dbReference type="SAM" id="MobiDB-lite"/>
    </source>
</evidence>
<feature type="compositionally biased region" description="Basic residues" evidence="1">
    <location>
        <begin position="212"/>
        <end position="222"/>
    </location>
</feature>
<proteinExistence type="predicted"/>
<evidence type="ECO:0008006" key="4">
    <source>
        <dbReference type="Google" id="ProtNLM"/>
    </source>
</evidence>
<dbReference type="GeneID" id="89970921"/>
<sequence>MPAQSQTTAKLLPTDLPIRAFSSAADLEAFLEREHTTAAGIHLKLAKKSSGIPSISGAEAVEIALCFGWIDGRANPFDDSWWLLRFTPRRAKSMWSQKNVNTVARLTTEGRMRPAGIAAVEAAKLDGRWDRAYAGPATMTTPDDLASALSADPAATAFFESMTRTDRYSILMRLQTASAKTRDQRVRSIVEKLSADQAKSTGLKSKTSNGVKKAKPKPKSKARTQASRIIPVVADSSGDPPQINPPRRAGLRSRS</sequence>
<protein>
    <recommendedName>
        <fullName evidence="4">Bacteriocin-protection protein, YdeI/OmpD-associated family</fullName>
    </recommendedName>
</protein>